<accession>A0A1F5ESR9</accession>
<gene>
    <name evidence="1" type="ORF">A3D09_01495</name>
</gene>
<organism evidence="1 2">
    <name type="scientific">Candidatus Collierbacteria bacterium RIFCSPHIGHO2_02_FULL_49_10</name>
    <dbReference type="NCBI Taxonomy" id="1817723"/>
    <lineage>
        <taxon>Bacteria</taxon>
        <taxon>Candidatus Collieribacteriota</taxon>
    </lineage>
</organism>
<protein>
    <submittedName>
        <fullName evidence="1">Uncharacterized protein</fullName>
    </submittedName>
</protein>
<name>A0A1F5ESR9_9BACT</name>
<sequence>MSDLDYLNFSTDLKRIALWLADGNEPLADKFIEINKRKFENDNRVVGKKKVGEWLRRVSEYKARGWKSAEDALTLSVLLKNRFTL</sequence>
<evidence type="ECO:0000313" key="1">
    <source>
        <dbReference type="EMBL" id="OGD70439.1"/>
    </source>
</evidence>
<proteinExistence type="predicted"/>
<dbReference type="AlphaFoldDB" id="A0A1F5ESR9"/>
<reference evidence="1 2" key="1">
    <citation type="journal article" date="2016" name="Nat. Commun.">
        <title>Thousands of microbial genomes shed light on interconnected biogeochemical processes in an aquifer system.</title>
        <authorList>
            <person name="Anantharaman K."/>
            <person name="Brown C.T."/>
            <person name="Hug L.A."/>
            <person name="Sharon I."/>
            <person name="Castelle C.J."/>
            <person name="Probst A.J."/>
            <person name="Thomas B.C."/>
            <person name="Singh A."/>
            <person name="Wilkins M.J."/>
            <person name="Karaoz U."/>
            <person name="Brodie E.L."/>
            <person name="Williams K.H."/>
            <person name="Hubbard S.S."/>
            <person name="Banfield J.F."/>
        </authorList>
    </citation>
    <scope>NUCLEOTIDE SEQUENCE [LARGE SCALE GENOMIC DNA]</scope>
</reference>
<dbReference type="Proteomes" id="UP000177390">
    <property type="component" value="Unassembled WGS sequence"/>
</dbReference>
<comment type="caution">
    <text evidence="1">The sequence shown here is derived from an EMBL/GenBank/DDBJ whole genome shotgun (WGS) entry which is preliminary data.</text>
</comment>
<dbReference type="EMBL" id="MFAH01000055">
    <property type="protein sequence ID" value="OGD70439.1"/>
    <property type="molecule type" value="Genomic_DNA"/>
</dbReference>
<evidence type="ECO:0000313" key="2">
    <source>
        <dbReference type="Proteomes" id="UP000177390"/>
    </source>
</evidence>